<evidence type="ECO:0000256" key="6">
    <source>
        <dbReference type="ARBA" id="ARBA00022734"/>
    </source>
</evidence>
<dbReference type="PROSITE" id="PS00108">
    <property type="entry name" value="PROTEIN_KINASE_ST"/>
    <property type="match status" value="1"/>
</dbReference>
<dbReference type="Gramene" id="LPERR04G00230.1">
    <property type="protein sequence ID" value="LPERR04G00230.1"/>
    <property type="gene ID" value="LPERR04G00230"/>
</dbReference>
<dbReference type="EnsemblPlants" id="LPERR04G00230.1">
    <property type="protein sequence ID" value="LPERR04G00230.1"/>
    <property type="gene ID" value="LPERR04G00230"/>
</dbReference>
<evidence type="ECO:0000256" key="10">
    <source>
        <dbReference type="ARBA" id="ARBA00023136"/>
    </source>
</evidence>
<dbReference type="GO" id="GO:0006952">
    <property type="term" value="P:defense response"/>
    <property type="evidence" value="ECO:0007669"/>
    <property type="project" value="UniProtKB-ARBA"/>
</dbReference>
<protein>
    <recommendedName>
        <fullName evidence="14">Protein kinase domain-containing protein</fullName>
    </recommendedName>
</protein>
<dbReference type="InterPro" id="IPR050528">
    <property type="entry name" value="L-type_Lectin-RKs"/>
</dbReference>
<evidence type="ECO:0000256" key="4">
    <source>
        <dbReference type="ARBA" id="ARBA00022692"/>
    </source>
</evidence>
<dbReference type="InterPro" id="IPR001220">
    <property type="entry name" value="Legume_lectin_dom"/>
</dbReference>
<dbReference type="STRING" id="77586.A0A0D9W1T3"/>
<accession>A0A0D9W1T3</accession>
<comment type="similarity">
    <text evidence="2">In the N-terminal section; belongs to the leguminous lectin family.</text>
</comment>
<dbReference type="eggNOG" id="ENOG502QT06">
    <property type="taxonomic scope" value="Eukaryota"/>
</dbReference>
<keyword evidence="7" id="KW-0547">Nucleotide-binding</keyword>
<dbReference type="InterPro" id="IPR013320">
    <property type="entry name" value="ConA-like_dom_sf"/>
</dbReference>
<proteinExistence type="inferred from homology"/>
<keyword evidence="16" id="KW-1185">Reference proteome</keyword>
<feature type="transmembrane region" description="Helical" evidence="12">
    <location>
        <begin position="404"/>
        <end position="428"/>
    </location>
</feature>
<feature type="chain" id="PRO_5002348609" description="Protein kinase domain-containing protein" evidence="13">
    <location>
        <begin position="20"/>
        <end position="816"/>
    </location>
</feature>
<evidence type="ECO:0000313" key="16">
    <source>
        <dbReference type="Proteomes" id="UP000032180"/>
    </source>
</evidence>
<dbReference type="Pfam" id="PF07714">
    <property type="entry name" value="PK_Tyr_Ser-Thr"/>
    <property type="match status" value="1"/>
</dbReference>
<dbReference type="InterPro" id="IPR011009">
    <property type="entry name" value="Kinase-like_dom_sf"/>
</dbReference>
<evidence type="ECO:0000256" key="8">
    <source>
        <dbReference type="ARBA" id="ARBA00022840"/>
    </source>
</evidence>
<reference evidence="15 16" key="1">
    <citation type="submission" date="2012-08" db="EMBL/GenBank/DDBJ databases">
        <title>Oryza genome evolution.</title>
        <authorList>
            <person name="Wing R.A."/>
        </authorList>
    </citation>
    <scope>NUCLEOTIDE SEQUENCE</scope>
</reference>
<organism evidence="15 16">
    <name type="scientific">Leersia perrieri</name>
    <dbReference type="NCBI Taxonomy" id="77586"/>
    <lineage>
        <taxon>Eukaryota</taxon>
        <taxon>Viridiplantae</taxon>
        <taxon>Streptophyta</taxon>
        <taxon>Embryophyta</taxon>
        <taxon>Tracheophyta</taxon>
        <taxon>Spermatophyta</taxon>
        <taxon>Magnoliopsida</taxon>
        <taxon>Liliopsida</taxon>
        <taxon>Poales</taxon>
        <taxon>Poaceae</taxon>
        <taxon>BOP clade</taxon>
        <taxon>Oryzoideae</taxon>
        <taxon>Oryzeae</taxon>
        <taxon>Oryzinae</taxon>
        <taxon>Leersia</taxon>
    </lineage>
</organism>
<dbReference type="GO" id="GO:0030246">
    <property type="term" value="F:carbohydrate binding"/>
    <property type="evidence" value="ECO:0007669"/>
    <property type="project" value="UniProtKB-KW"/>
</dbReference>
<evidence type="ECO:0000256" key="7">
    <source>
        <dbReference type="ARBA" id="ARBA00022741"/>
    </source>
</evidence>
<dbReference type="GO" id="GO:0004672">
    <property type="term" value="F:protein kinase activity"/>
    <property type="evidence" value="ECO:0007669"/>
    <property type="project" value="InterPro"/>
</dbReference>
<evidence type="ECO:0000256" key="12">
    <source>
        <dbReference type="SAM" id="Phobius"/>
    </source>
</evidence>
<feature type="domain" description="Protein kinase" evidence="14">
    <location>
        <begin position="467"/>
        <end position="773"/>
    </location>
</feature>
<dbReference type="InterPro" id="IPR000719">
    <property type="entry name" value="Prot_kinase_dom"/>
</dbReference>
<evidence type="ECO:0000256" key="5">
    <source>
        <dbReference type="ARBA" id="ARBA00022729"/>
    </source>
</evidence>
<keyword evidence="4 12" id="KW-0812">Transmembrane</keyword>
<dbReference type="HOGENOM" id="CLU_000288_62_6_1"/>
<dbReference type="GO" id="GO:0051707">
    <property type="term" value="P:response to other organism"/>
    <property type="evidence" value="ECO:0007669"/>
    <property type="project" value="UniProtKB-ARBA"/>
</dbReference>
<dbReference type="Gene3D" id="2.60.120.200">
    <property type="match status" value="1"/>
</dbReference>
<reference evidence="16" key="2">
    <citation type="submission" date="2013-12" db="EMBL/GenBank/DDBJ databases">
        <authorList>
            <person name="Yu Y."/>
            <person name="Lee S."/>
            <person name="de Baynast K."/>
            <person name="Wissotski M."/>
            <person name="Liu L."/>
            <person name="Talag J."/>
            <person name="Goicoechea J."/>
            <person name="Angelova A."/>
            <person name="Jetty R."/>
            <person name="Kudrna D."/>
            <person name="Golser W."/>
            <person name="Rivera L."/>
            <person name="Zhang J."/>
            <person name="Wing R."/>
        </authorList>
    </citation>
    <scope>NUCLEOTIDE SEQUENCE</scope>
</reference>
<dbReference type="Gene3D" id="3.30.200.20">
    <property type="entry name" value="Phosphorylase Kinase, domain 1"/>
    <property type="match status" value="1"/>
</dbReference>
<evidence type="ECO:0000313" key="15">
    <source>
        <dbReference type="EnsemblPlants" id="LPERR04G00230.1"/>
    </source>
</evidence>
<dbReference type="GO" id="GO:0016020">
    <property type="term" value="C:membrane"/>
    <property type="evidence" value="ECO:0007669"/>
    <property type="project" value="UniProtKB-SubCell"/>
</dbReference>
<dbReference type="SUPFAM" id="SSF49899">
    <property type="entry name" value="Concanavalin A-like lectins/glucanases"/>
    <property type="match status" value="1"/>
</dbReference>
<keyword evidence="6" id="KW-0430">Lectin</keyword>
<dbReference type="PROSITE" id="PS50011">
    <property type="entry name" value="PROTEIN_KINASE_DOM"/>
    <property type="match status" value="1"/>
</dbReference>
<evidence type="ECO:0000256" key="13">
    <source>
        <dbReference type="SAM" id="SignalP"/>
    </source>
</evidence>
<evidence type="ECO:0000256" key="9">
    <source>
        <dbReference type="ARBA" id="ARBA00022989"/>
    </source>
</evidence>
<keyword evidence="9 12" id="KW-1133">Transmembrane helix</keyword>
<evidence type="ECO:0000256" key="3">
    <source>
        <dbReference type="ARBA" id="ARBA00010217"/>
    </source>
</evidence>
<reference evidence="15" key="3">
    <citation type="submission" date="2015-04" db="UniProtKB">
        <authorList>
            <consortium name="EnsemblPlants"/>
        </authorList>
    </citation>
    <scope>IDENTIFICATION</scope>
</reference>
<dbReference type="Gene3D" id="1.10.510.10">
    <property type="entry name" value="Transferase(Phosphotransferase) domain 1"/>
    <property type="match status" value="1"/>
</dbReference>
<comment type="similarity">
    <text evidence="3">In the C-terminal section; belongs to the protein kinase superfamily. Ser/Thr protein kinase family.</text>
</comment>
<dbReference type="SMART" id="SM00220">
    <property type="entry name" value="S_TKc"/>
    <property type="match status" value="1"/>
</dbReference>
<evidence type="ECO:0000256" key="1">
    <source>
        <dbReference type="ARBA" id="ARBA00004479"/>
    </source>
</evidence>
<dbReference type="GO" id="GO:0005524">
    <property type="term" value="F:ATP binding"/>
    <property type="evidence" value="ECO:0007669"/>
    <property type="project" value="UniProtKB-KW"/>
</dbReference>
<evidence type="ECO:0000256" key="2">
    <source>
        <dbReference type="ARBA" id="ARBA00008536"/>
    </source>
</evidence>
<keyword evidence="5 13" id="KW-0732">Signal</keyword>
<comment type="subcellular location">
    <subcellularLocation>
        <location evidence="1">Membrane</location>
        <topology evidence="1">Single-pass type I membrane protein</topology>
    </subcellularLocation>
</comment>
<dbReference type="InterPro" id="IPR001245">
    <property type="entry name" value="Ser-Thr/Tyr_kinase_cat_dom"/>
</dbReference>
<evidence type="ECO:0000259" key="14">
    <source>
        <dbReference type="PROSITE" id="PS50011"/>
    </source>
</evidence>
<name>A0A0D9W1T3_9ORYZ</name>
<keyword evidence="10 12" id="KW-0472">Membrane</keyword>
<dbReference type="Proteomes" id="UP000032180">
    <property type="component" value="Chromosome 4"/>
</dbReference>
<dbReference type="PANTHER" id="PTHR27007">
    <property type="match status" value="1"/>
</dbReference>
<keyword evidence="8" id="KW-0067">ATP-binding</keyword>
<dbReference type="FunFam" id="1.10.510.10:FF:000444">
    <property type="entry name" value="probable L-type lectin-domain containing receptor kinase S.5"/>
    <property type="match status" value="1"/>
</dbReference>
<feature type="region of interest" description="Disordered" evidence="11">
    <location>
        <begin position="238"/>
        <end position="258"/>
    </location>
</feature>
<dbReference type="AlphaFoldDB" id="A0A0D9W1T3"/>
<sequence length="816" mass="88716">MELLLVLPLLLAISTPAMADVVSYSFPAMGGYRASNGDLVVVTNTSILSPATFLFDAQLFPVFNQSDGFLLLADTVDLWRAAAGDNANTSAIVEASFNTSFTVDKAAFLSSAVAFVILLDSFPPLASHHGVPAPTAGAMFLFLVCCSSSLLASCSCCSDETTFSFPSTQLEDTLALLKDAEVSRGGTILNLTPPSSNKSGSGAAILPSPVTLRRVDSSSGVQQQEASFHTSFTISVLSSDDQKPNLSPADEASAKQHNEGEEGLAFVIVPTINGPPVRGTAGDSFVAVEFDNIGVSIKAGGNITTTATTPTLTTNKTSNYTVWIDYEGDEHRLSIYMDLEDRPKPQEACLDVSLNLSSLVPDRAFMGFSASTGGLGLHRYSITSWNLTVKQAHSSHYGDINWPVILPAVLGSILITAIMNVIVAALYFNSKYKKLKMELVLSDALRRLPGMPREFKHETIRKATNNFDEGRKLGNGGFGAVFRGTLRQSAGKKDGETATVSSVGVEVAVKKFTRDENRCYDDFLSEVDIINRLRHRNVVPLVGWSYEKGELLLIYEYMPNGSLDQQLFPKNKPGHILSWTTRYNIVMDIAAGLHYVHHEHEHMVLHRDIKASNIMLDSAFHARLGDFGLARIVVGHDKNSYTDLAVAGTWGFIAPEYSVSHKATRKTDVYAFGVLVLEIVTGRRAICKFQGTFQLLTDWVWRLHREGRLLDAVDNGVVSSMEEFNADDAIRLLLLGLACSNPNPSDRPSMMEVMQVVARSVPPPAVPIVQPAFVWPPDGGIELDSDGIYSTTSDLNVSMCRQWEHKTSSSDALAEK</sequence>
<feature type="signal peptide" evidence="13">
    <location>
        <begin position="1"/>
        <end position="19"/>
    </location>
</feature>
<dbReference type="FunFam" id="3.30.200.20:FF:001103">
    <property type="entry name" value="Os08g0514000 protein"/>
    <property type="match status" value="1"/>
</dbReference>
<dbReference type="InterPro" id="IPR008271">
    <property type="entry name" value="Ser/Thr_kinase_AS"/>
</dbReference>
<evidence type="ECO:0000256" key="11">
    <source>
        <dbReference type="SAM" id="MobiDB-lite"/>
    </source>
</evidence>
<dbReference type="Pfam" id="PF00139">
    <property type="entry name" value="Lectin_legB"/>
    <property type="match status" value="1"/>
</dbReference>
<dbReference type="SUPFAM" id="SSF56112">
    <property type="entry name" value="Protein kinase-like (PK-like)"/>
    <property type="match status" value="1"/>
</dbReference>